<accession>A0A108E818</accession>
<evidence type="ECO:0000256" key="1">
    <source>
        <dbReference type="SAM" id="MobiDB-lite"/>
    </source>
</evidence>
<comment type="caution">
    <text evidence="3">The sequence shown here is derived from an EMBL/GenBank/DDBJ whole genome shotgun (WGS) entry which is preliminary data.</text>
</comment>
<protein>
    <submittedName>
        <fullName evidence="3">Uncharacterized protein</fullName>
    </submittedName>
</protein>
<feature type="region of interest" description="Disordered" evidence="1">
    <location>
        <begin position="90"/>
        <end position="129"/>
    </location>
</feature>
<proteinExistence type="predicted"/>
<feature type="compositionally biased region" description="Low complexity" evidence="1">
    <location>
        <begin position="91"/>
        <end position="108"/>
    </location>
</feature>
<reference evidence="3 4" key="1">
    <citation type="submission" date="2015-11" db="EMBL/GenBank/DDBJ databases">
        <title>Expanding the genomic diversity of Burkholderia species for the development of highly accurate diagnostics.</title>
        <authorList>
            <person name="Sahl J."/>
            <person name="Keim P."/>
            <person name="Wagner D."/>
        </authorList>
    </citation>
    <scope>NUCLEOTIDE SEQUENCE [LARGE SCALE GENOMIC DNA]</scope>
    <source>
        <strain evidence="3 4">MSMB793WGS</strain>
    </source>
</reference>
<dbReference type="Proteomes" id="UP000068016">
    <property type="component" value="Unassembled WGS sequence"/>
</dbReference>
<evidence type="ECO:0000256" key="2">
    <source>
        <dbReference type="SAM" id="Phobius"/>
    </source>
</evidence>
<evidence type="ECO:0000313" key="4">
    <source>
        <dbReference type="Proteomes" id="UP000068016"/>
    </source>
</evidence>
<dbReference type="EMBL" id="LPLZ01000074">
    <property type="protein sequence ID" value="KWN06399.1"/>
    <property type="molecule type" value="Genomic_DNA"/>
</dbReference>
<feature type="compositionally biased region" description="Basic and acidic residues" evidence="1">
    <location>
        <begin position="109"/>
        <end position="129"/>
    </location>
</feature>
<feature type="transmembrane region" description="Helical" evidence="2">
    <location>
        <begin position="6"/>
        <end position="23"/>
    </location>
</feature>
<sequence>MQHPLHLITFALIVSWIMSIFITTDSDTRMERVCLPVEYSGKLATSMGRLDSESTADSIKGMFDKGTLGCKKVMWDMVYGDDWRARQTGIAAATAASSPQSASAPEATAPKEHKPHNKEQKHAVDASKT</sequence>
<keyword evidence="2" id="KW-1133">Transmembrane helix</keyword>
<gene>
    <name evidence="3" type="ORF">WT83_27330</name>
</gene>
<keyword evidence="2" id="KW-0812">Transmembrane</keyword>
<dbReference type="AlphaFoldDB" id="A0A108E818"/>
<evidence type="ECO:0000313" key="3">
    <source>
        <dbReference type="EMBL" id="KWN06399.1"/>
    </source>
</evidence>
<keyword evidence="2" id="KW-0472">Membrane</keyword>
<name>A0A108E818_9BURK</name>
<organism evidence="3 4">
    <name type="scientific">Burkholderia territorii</name>
    <dbReference type="NCBI Taxonomy" id="1503055"/>
    <lineage>
        <taxon>Bacteria</taxon>
        <taxon>Pseudomonadati</taxon>
        <taxon>Pseudomonadota</taxon>
        <taxon>Betaproteobacteria</taxon>
        <taxon>Burkholderiales</taxon>
        <taxon>Burkholderiaceae</taxon>
        <taxon>Burkholderia</taxon>
        <taxon>Burkholderia cepacia complex</taxon>
    </lineage>
</organism>